<evidence type="ECO:0000313" key="2">
    <source>
        <dbReference type="EMBL" id="CAB4132077.1"/>
    </source>
</evidence>
<accession>A0A6J5LG60</accession>
<keyword evidence="1" id="KW-1133">Transmembrane helix</keyword>
<proteinExistence type="predicted"/>
<organism evidence="2">
    <name type="scientific">uncultured Caudovirales phage</name>
    <dbReference type="NCBI Taxonomy" id="2100421"/>
    <lineage>
        <taxon>Viruses</taxon>
        <taxon>Duplodnaviria</taxon>
        <taxon>Heunggongvirae</taxon>
        <taxon>Uroviricota</taxon>
        <taxon>Caudoviricetes</taxon>
        <taxon>Peduoviridae</taxon>
        <taxon>Maltschvirus</taxon>
        <taxon>Maltschvirus maltsch</taxon>
    </lineage>
</organism>
<protein>
    <submittedName>
        <fullName evidence="2">Uncharacterized protein</fullName>
    </submittedName>
</protein>
<keyword evidence="1" id="KW-0812">Transmembrane</keyword>
<sequence length="56" mass="6132">MTTPLLGDMKPSLVLLLMSMILCAPHISDLVAVSLATIDMILALIFLVIENDNHRL</sequence>
<gene>
    <name evidence="2" type="ORF">UFOVP138_36</name>
</gene>
<keyword evidence="1" id="KW-0472">Membrane</keyword>
<dbReference type="EMBL" id="LR796256">
    <property type="protein sequence ID" value="CAB4132077.1"/>
    <property type="molecule type" value="Genomic_DNA"/>
</dbReference>
<reference evidence="2" key="1">
    <citation type="submission" date="2020-04" db="EMBL/GenBank/DDBJ databases">
        <authorList>
            <person name="Chiriac C."/>
            <person name="Salcher M."/>
            <person name="Ghai R."/>
            <person name="Kavagutti S V."/>
        </authorList>
    </citation>
    <scope>NUCLEOTIDE SEQUENCE</scope>
</reference>
<feature type="transmembrane region" description="Helical" evidence="1">
    <location>
        <begin position="33"/>
        <end position="49"/>
    </location>
</feature>
<evidence type="ECO:0000256" key="1">
    <source>
        <dbReference type="SAM" id="Phobius"/>
    </source>
</evidence>
<name>A0A6J5LG60_9CAUD</name>